<dbReference type="PANTHER" id="PTHR43094">
    <property type="entry name" value="AMINOTRANSFERASE"/>
    <property type="match status" value="1"/>
</dbReference>
<proteinExistence type="inferred from homology"/>
<dbReference type="InterPro" id="IPR005814">
    <property type="entry name" value="Aminotrans_3"/>
</dbReference>
<evidence type="ECO:0000313" key="5">
    <source>
        <dbReference type="Proteomes" id="UP001277761"/>
    </source>
</evidence>
<dbReference type="Proteomes" id="UP001277761">
    <property type="component" value="Unassembled WGS sequence"/>
</dbReference>
<dbReference type="SUPFAM" id="SSF53383">
    <property type="entry name" value="PLP-dependent transferases"/>
    <property type="match status" value="1"/>
</dbReference>
<dbReference type="PANTHER" id="PTHR43094:SF1">
    <property type="entry name" value="AMINOTRANSFERASE CLASS-III"/>
    <property type="match status" value="1"/>
</dbReference>
<dbReference type="InterPro" id="IPR015422">
    <property type="entry name" value="PyrdxlP-dep_Trfase_small"/>
</dbReference>
<protein>
    <submittedName>
        <fullName evidence="4">Aminotransferase class III-fold pyridoxal phosphate-dependent enzyme</fullName>
    </submittedName>
</protein>
<gene>
    <name evidence="4" type="ORF">SK069_19550</name>
</gene>
<keyword evidence="4" id="KW-0032">Aminotransferase</keyword>
<sequence>MPTSTPPADHALLQDRARDHLLLHFTRHGTAFADPRGASERELLVLERGEGPYVFDTRGRRYVDALSSLYCAQLGYSHGEEFSAAIAGQLATLPFNTNWGTAHPAAIELAHQLAERTPGDLDHVFLTNGGSESVEAMWKIAREHFRAIGQPRRTKAIARDIAYHGVTLGALSFTGVPGYKEGFGTPPIDVTHVSNTNAFRGRRPDEDDATWCARLLQEVRDAVAAAGPDEVAVIIAEPVQNAGGCLVPPPGYWAGLRGIADEHGILLVADSVICGFGRLGSWLGIEHEGVVPDMVTTAKGITSAYLPGGAVFVRDHVAASLSAPTTGPLRHGITFGGHPAGAAAALKNIEIFEREGILPHVRALEGHLAGAMGRLLELPLVGDVRGAGFFRAAELVGRDGVRLDQAQRDELLRGFLPGRLLEAGLIARADDRGDAVVQIAPPLIADAALLDEIVDRLGEVLADAGEHLRRFDDRRGGVVAGAPLEATKD</sequence>
<keyword evidence="4" id="KW-0808">Transferase</keyword>
<dbReference type="CDD" id="cd00610">
    <property type="entry name" value="OAT_like"/>
    <property type="match status" value="1"/>
</dbReference>
<dbReference type="Pfam" id="PF00202">
    <property type="entry name" value="Aminotran_3"/>
    <property type="match status" value="1"/>
</dbReference>
<evidence type="ECO:0000256" key="2">
    <source>
        <dbReference type="ARBA" id="ARBA00022898"/>
    </source>
</evidence>
<dbReference type="InterPro" id="IPR015421">
    <property type="entry name" value="PyrdxlP-dep_Trfase_major"/>
</dbReference>
<evidence type="ECO:0000256" key="3">
    <source>
        <dbReference type="RuleBase" id="RU003560"/>
    </source>
</evidence>
<name>A0ABU4VPM0_9ACTN</name>
<dbReference type="Gene3D" id="3.40.640.10">
    <property type="entry name" value="Type I PLP-dependent aspartate aminotransferase-like (Major domain)"/>
    <property type="match status" value="1"/>
</dbReference>
<evidence type="ECO:0000313" key="4">
    <source>
        <dbReference type="EMBL" id="MDX8153802.1"/>
    </source>
</evidence>
<dbReference type="EMBL" id="JAXAVX010000021">
    <property type="protein sequence ID" value="MDX8153802.1"/>
    <property type="molecule type" value="Genomic_DNA"/>
</dbReference>
<evidence type="ECO:0000256" key="1">
    <source>
        <dbReference type="ARBA" id="ARBA00008954"/>
    </source>
</evidence>
<keyword evidence="2 3" id="KW-0663">Pyridoxal phosphate</keyword>
<accession>A0ABU4VPM0</accession>
<organism evidence="4 5">
    <name type="scientific">Patulibacter brassicae</name>
    <dbReference type="NCBI Taxonomy" id="1705717"/>
    <lineage>
        <taxon>Bacteria</taxon>
        <taxon>Bacillati</taxon>
        <taxon>Actinomycetota</taxon>
        <taxon>Thermoleophilia</taxon>
        <taxon>Solirubrobacterales</taxon>
        <taxon>Patulibacteraceae</taxon>
        <taxon>Patulibacter</taxon>
    </lineage>
</organism>
<dbReference type="InterPro" id="IPR015424">
    <property type="entry name" value="PyrdxlP-dep_Trfase"/>
</dbReference>
<dbReference type="RefSeq" id="WP_319955951.1">
    <property type="nucleotide sequence ID" value="NZ_JAXAVX010000021.1"/>
</dbReference>
<dbReference type="GO" id="GO:0008483">
    <property type="term" value="F:transaminase activity"/>
    <property type="evidence" value="ECO:0007669"/>
    <property type="project" value="UniProtKB-KW"/>
</dbReference>
<dbReference type="PIRSF" id="PIRSF000521">
    <property type="entry name" value="Transaminase_4ab_Lys_Orn"/>
    <property type="match status" value="1"/>
</dbReference>
<keyword evidence="5" id="KW-1185">Reference proteome</keyword>
<reference evidence="4 5" key="1">
    <citation type="submission" date="2023-11" db="EMBL/GenBank/DDBJ databases">
        <authorList>
            <person name="Xu M."/>
            <person name="Jiang T."/>
        </authorList>
    </citation>
    <scope>NUCLEOTIDE SEQUENCE [LARGE SCALE GENOMIC DNA]</scope>
    <source>
        <strain evidence="4 5">SD</strain>
    </source>
</reference>
<dbReference type="Gene3D" id="3.90.1150.10">
    <property type="entry name" value="Aspartate Aminotransferase, domain 1"/>
    <property type="match status" value="1"/>
</dbReference>
<comment type="caution">
    <text evidence="4">The sequence shown here is derived from an EMBL/GenBank/DDBJ whole genome shotgun (WGS) entry which is preliminary data.</text>
</comment>
<comment type="similarity">
    <text evidence="1 3">Belongs to the class-III pyridoxal-phosphate-dependent aminotransferase family.</text>
</comment>